<evidence type="ECO:0000256" key="11">
    <source>
        <dbReference type="ARBA" id="ARBA00023242"/>
    </source>
</evidence>
<evidence type="ECO:0000259" key="13">
    <source>
        <dbReference type="PROSITE" id="PS50076"/>
    </source>
</evidence>
<dbReference type="SUPFAM" id="SSF144217">
    <property type="entry name" value="CSL zinc finger"/>
    <property type="match status" value="1"/>
</dbReference>
<dbReference type="InterPro" id="IPR044248">
    <property type="entry name" value="DPH3/4-like"/>
</dbReference>
<evidence type="ECO:0000256" key="8">
    <source>
        <dbReference type="ARBA" id="ARBA00022723"/>
    </source>
</evidence>
<evidence type="ECO:0000256" key="2">
    <source>
        <dbReference type="ARBA" id="ARBA00004123"/>
    </source>
</evidence>
<dbReference type="GO" id="GO:0046872">
    <property type="term" value="F:metal ion binding"/>
    <property type="evidence" value="ECO:0007669"/>
    <property type="project" value="UniProtKB-KW"/>
</dbReference>
<dbReference type="PROSITE" id="PS51074">
    <property type="entry name" value="DPH_MB"/>
    <property type="match status" value="1"/>
</dbReference>
<dbReference type="Gene3D" id="3.10.660.10">
    <property type="entry name" value="DPH Zinc finger"/>
    <property type="match status" value="1"/>
</dbReference>
<feature type="domain" description="DPH-type MB" evidence="14">
    <location>
        <begin position="150"/>
        <end position="224"/>
    </location>
</feature>
<dbReference type="RefSeq" id="XP_033577080.1">
    <property type="nucleotide sequence ID" value="XM_033714217.1"/>
</dbReference>
<evidence type="ECO:0000256" key="3">
    <source>
        <dbReference type="ARBA" id="ARBA00004496"/>
    </source>
</evidence>
<dbReference type="EMBL" id="MU003700">
    <property type="protein sequence ID" value="KAF2810116.1"/>
    <property type="molecule type" value="Genomic_DNA"/>
</dbReference>
<dbReference type="InterPro" id="IPR007872">
    <property type="entry name" value="DPH_MB_dom"/>
</dbReference>
<reference evidence="17" key="2">
    <citation type="submission" date="2020-04" db="EMBL/GenBank/DDBJ databases">
        <authorList>
            <consortium name="NCBI Genome Project"/>
        </authorList>
    </citation>
    <scope>NUCLEOTIDE SEQUENCE</scope>
    <source>
        <strain evidence="17">CBS 304.34</strain>
    </source>
</reference>
<comment type="pathway">
    <text evidence="4">Protein modification; peptidyl-diphthamide biosynthesis.</text>
</comment>
<evidence type="ECO:0000256" key="6">
    <source>
        <dbReference type="ARBA" id="ARBA00021797"/>
    </source>
</evidence>
<dbReference type="InterPro" id="IPR036671">
    <property type="entry name" value="DPH_MB_sf"/>
</dbReference>
<dbReference type="GO" id="GO:0005634">
    <property type="term" value="C:nucleus"/>
    <property type="evidence" value="ECO:0007669"/>
    <property type="project" value="UniProtKB-SubCell"/>
</dbReference>
<evidence type="ECO:0000256" key="1">
    <source>
        <dbReference type="ARBA" id="ARBA00003474"/>
    </source>
</evidence>
<dbReference type="InterPro" id="IPR036869">
    <property type="entry name" value="J_dom_sf"/>
</dbReference>
<keyword evidence="9" id="KW-0862">Zinc</keyword>
<comment type="subcellular location">
    <subcellularLocation>
        <location evidence="3">Cytoplasm</location>
    </subcellularLocation>
    <subcellularLocation>
        <location evidence="2">Nucleus</location>
    </subcellularLocation>
</comment>
<evidence type="ECO:0000259" key="14">
    <source>
        <dbReference type="PROSITE" id="PS51074"/>
    </source>
</evidence>
<reference evidence="17" key="3">
    <citation type="submission" date="2025-04" db="UniProtKB">
        <authorList>
            <consortium name="RefSeq"/>
        </authorList>
    </citation>
    <scope>IDENTIFICATION</scope>
    <source>
        <strain evidence="17">CBS 304.34</strain>
    </source>
</reference>
<evidence type="ECO:0000256" key="5">
    <source>
        <dbReference type="ARBA" id="ARBA00006169"/>
    </source>
</evidence>
<evidence type="ECO:0000313" key="17">
    <source>
        <dbReference type="RefSeq" id="XP_033577080.1"/>
    </source>
</evidence>
<dbReference type="OrthoDB" id="445556at2759"/>
<evidence type="ECO:0000313" key="16">
    <source>
        <dbReference type="Proteomes" id="UP000504636"/>
    </source>
</evidence>
<keyword evidence="10" id="KW-0408">Iron</keyword>
<reference evidence="15 17" key="1">
    <citation type="journal article" date="2020" name="Stud. Mycol.">
        <title>101 Dothideomycetes genomes: a test case for predicting lifestyles and emergence of pathogens.</title>
        <authorList>
            <person name="Haridas S."/>
            <person name="Albert R."/>
            <person name="Binder M."/>
            <person name="Bloem J."/>
            <person name="Labutti K."/>
            <person name="Salamov A."/>
            <person name="Andreopoulos B."/>
            <person name="Baker S."/>
            <person name="Barry K."/>
            <person name="Bills G."/>
            <person name="Bluhm B."/>
            <person name="Cannon C."/>
            <person name="Castanera R."/>
            <person name="Culley D."/>
            <person name="Daum C."/>
            <person name="Ezra D."/>
            <person name="Gonzalez J."/>
            <person name="Henrissat B."/>
            <person name="Kuo A."/>
            <person name="Liang C."/>
            <person name="Lipzen A."/>
            <person name="Lutzoni F."/>
            <person name="Magnuson J."/>
            <person name="Mondo S."/>
            <person name="Nolan M."/>
            <person name="Ohm R."/>
            <person name="Pangilinan J."/>
            <person name="Park H.-J."/>
            <person name="Ramirez L."/>
            <person name="Alfaro M."/>
            <person name="Sun H."/>
            <person name="Tritt A."/>
            <person name="Yoshinaga Y."/>
            <person name="Zwiers L.-H."/>
            <person name="Turgeon B."/>
            <person name="Goodwin S."/>
            <person name="Spatafora J."/>
            <person name="Crous P."/>
            <person name="Grigoriev I."/>
        </authorList>
    </citation>
    <scope>NUCLEOTIDE SEQUENCE</scope>
    <source>
        <strain evidence="15 17">CBS 304.34</strain>
    </source>
</reference>
<dbReference type="Proteomes" id="UP000504636">
    <property type="component" value="Unplaced"/>
</dbReference>
<evidence type="ECO:0000256" key="4">
    <source>
        <dbReference type="ARBA" id="ARBA00005156"/>
    </source>
</evidence>
<keyword evidence="16" id="KW-1185">Reference proteome</keyword>
<feature type="region of interest" description="Disordered" evidence="12">
    <location>
        <begin position="49"/>
        <end position="98"/>
    </location>
</feature>
<feature type="domain" description="J" evidence="13">
    <location>
        <begin position="12"/>
        <end position="126"/>
    </location>
</feature>
<comment type="similarity">
    <text evidence="5">Belongs to the DPH4 family.</text>
</comment>
<organism evidence="15">
    <name type="scientific">Mytilinidion resinicola</name>
    <dbReference type="NCBI Taxonomy" id="574789"/>
    <lineage>
        <taxon>Eukaryota</taxon>
        <taxon>Fungi</taxon>
        <taxon>Dikarya</taxon>
        <taxon>Ascomycota</taxon>
        <taxon>Pezizomycotina</taxon>
        <taxon>Dothideomycetes</taxon>
        <taxon>Pleosporomycetidae</taxon>
        <taxon>Mytilinidiales</taxon>
        <taxon>Mytilinidiaceae</taxon>
        <taxon>Mytilinidion</taxon>
    </lineage>
</organism>
<sequence length="228" mass="24365">MARDTPTPVHTNAYTVLALPNPAGKAVITAAEIRRAYRRALLRWHPDKAVSASSSSDTAAAAAAPNGAKKNRHGNGAREEEEEEEEKKKKKKKKKEAEAGYSVDDITAAYRTLADPQLRRALDLCLATHHSAQPLGASGRGPGERTWLSGLELVDLDDLVFEEGGKGSGAVWYKSCRCGSKRGFVVREAELEEALEENEGHGGKGGEVLVGCGGCSLWIRVGFGVVEG</sequence>
<evidence type="ECO:0000256" key="7">
    <source>
        <dbReference type="ARBA" id="ARBA00022490"/>
    </source>
</evidence>
<dbReference type="InterPro" id="IPR001623">
    <property type="entry name" value="DnaJ_domain"/>
</dbReference>
<dbReference type="SUPFAM" id="SSF46565">
    <property type="entry name" value="Chaperone J-domain"/>
    <property type="match status" value="1"/>
</dbReference>
<dbReference type="GO" id="GO:0017183">
    <property type="term" value="P:protein histidyl modification to diphthamide"/>
    <property type="evidence" value="ECO:0007669"/>
    <property type="project" value="UniProtKB-UniPathway"/>
</dbReference>
<dbReference type="PANTHER" id="PTHR21454:SF46">
    <property type="entry name" value="DIPHTHAMIDE BIOSYNTHESIS PROTEIN 4"/>
    <property type="match status" value="1"/>
</dbReference>
<keyword evidence="11" id="KW-0539">Nucleus</keyword>
<keyword evidence="8" id="KW-0479">Metal-binding</keyword>
<name>A0A6A6YML1_9PEZI</name>
<comment type="function">
    <text evidence="1">Required for the first step of diphthamide biosynthesis, the transfer of 3-amino-3-carboxypropyl from S-adenosyl-L-methionine to a histidine residue. Diphthamide is a post-translational modification of histidine which occurs in elongation factor 2.</text>
</comment>
<evidence type="ECO:0000313" key="15">
    <source>
        <dbReference type="EMBL" id="KAF2810116.1"/>
    </source>
</evidence>
<feature type="compositionally biased region" description="Low complexity" evidence="12">
    <location>
        <begin position="49"/>
        <end position="64"/>
    </location>
</feature>
<protein>
    <recommendedName>
        <fullName evidence="6">Diphthamide biosynthesis protein 4</fullName>
    </recommendedName>
</protein>
<dbReference type="GeneID" id="54455110"/>
<accession>A0A6A6YML1</accession>
<dbReference type="Pfam" id="PF05207">
    <property type="entry name" value="Zn_ribbon_CSL"/>
    <property type="match status" value="1"/>
</dbReference>
<evidence type="ECO:0000256" key="9">
    <source>
        <dbReference type="ARBA" id="ARBA00022833"/>
    </source>
</evidence>
<dbReference type="PANTHER" id="PTHR21454">
    <property type="entry name" value="DPH3 HOMOLOG-RELATED"/>
    <property type="match status" value="1"/>
</dbReference>
<proteinExistence type="inferred from homology"/>
<gene>
    <name evidence="15 17" type="ORF">BDZ99DRAFT_304622</name>
</gene>
<keyword evidence="7" id="KW-0963">Cytoplasm</keyword>
<evidence type="ECO:0000256" key="12">
    <source>
        <dbReference type="SAM" id="MobiDB-lite"/>
    </source>
</evidence>
<dbReference type="GO" id="GO:0005737">
    <property type="term" value="C:cytoplasm"/>
    <property type="evidence" value="ECO:0007669"/>
    <property type="project" value="UniProtKB-SubCell"/>
</dbReference>
<dbReference type="AlphaFoldDB" id="A0A6A6YML1"/>
<dbReference type="UniPathway" id="UPA00559"/>
<evidence type="ECO:0000256" key="10">
    <source>
        <dbReference type="ARBA" id="ARBA00023004"/>
    </source>
</evidence>
<dbReference type="PROSITE" id="PS50076">
    <property type="entry name" value="DNAJ_2"/>
    <property type="match status" value="1"/>
</dbReference>
<dbReference type="SMART" id="SM00271">
    <property type="entry name" value="DnaJ"/>
    <property type="match status" value="1"/>
</dbReference>
<dbReference type="Gene3D" id="1.10.287.110">
    <property type="entry name" value="DnaJ domain"/>
    <property type="match status" value="1"/>
</dbReference>